<dbReference type="Proteomes" id="UP000246073">
    <property type="component" value="Unassembled WGS sequence"/>
</dbReference>
<name>A0A2P9HGB6_9HYPH</name>
<dbReference type="EMBL" id="OOFM01000004">
    <property type="protein sequence ID" value="SPL63144.1"/>
    <property type="molecule type" value="Genomic_DNA"/>
</dbReference>
<proteinExistence type="predicted"/>
<gene>
    <name evidence="1" type="ORF">OHAE_3076</name>
</gene>
<evidence type="ECO:0000313" key="1">
    <source>
        <dbReference type="EMBL" id="SPL63144.1"/>
    </source>
</evidence>
<evidence type="ECO:0000313" key="2">
    <source>
        <dbReference type="Proteomes" id="UP000246073"/>
    </source>
</evidence>
<accession>A0A2P9HGB6</accession>
<organism evidence="1 2">
    <name type="scientific">Ochrobactrum soli</name>
    <dbReference type="NCBI Taxonomy" id="2448455"/>
    <lineage>
        <taxon>Bacteria</taxon>
        <taxon>Pseudomonadati</taxon>
        <taxon>Pseudomonadota</taxon>
        <taxon>Alphaproteobacteria</taxon>
        <taxon>Hyphomicrobiales</taxon>
        <taxon>Brucellaceae</taxon>
        <taxon>Brucella/Ochrobactrum group</taxon>
        <taxon>Ochrobactrum</taxon>
    </lineage>
</organism>
<sequence>MPGAGAGYDSTSRRKALSFIVIHIPGYLRLLTASYRRRLLTWPFLSPFRGFP</sequence>
<reference evidence="2" key="1">
    <citation type="submission" date="2017-12" db="EMBL/GenBank/DDBJ databases">
        <authorList>
            <person name="Diaz M."/>
        </authorList>
    </citation>
    <scope>NUCLEOTIDE SEQUENCE [LARGE SCALE GENOMIC DNA]</scope>
    <source>
        <strain evidence="2">FI11154</strain>
    </source>
</reference>
<dbReference type="AlphaFoldDB" id="A0A2P9HGB6"/>
<protein>
    <submittedName>
        <fullName evidence="1">Uncharacterized protein</fullName>
    </submittedName>
</protein>